<proteinExistence type="inferred from homology"/>
<feature type="signal peptide" evidence="10">
    <location>
        <begin position="1"/>
        <end position="20"/>
    </location>
</feature>
<evidence type="ECO:0000256" key="7">
    <source>
        <dbReference type="ARBA" id="ARBA00023180"/>
    </source>
</evidence>
<evidence type="ECO:0000256" key="6">
    <source>
        <dbReference type="ARBA" id="ARBA00023157"/>
    </source>
</evidence>
<dbReference type="GO" id="GO:0000139">
    <property type="term" value="C:Golgi membrane"/>
    <property type="evidence" value="ECO:0007669"/>
    <property type="project" value="TreeGrafter"/>
</dbReference>
<evidence type="ECO:0000259" key="11">
    <source>
        <dbReference type="PROSITE" id="PS51324"/>
    </source>
</evidence>
<dbReference type="EC" id="1.8.3.2" evidence="8"/>
<evidence type="ECO:0000256" key="9">
    <source>
        <dbReference type="SAM" id="Coils"/>
    </source>
</evidence>
<evidence type="ECO:0000313" key="14">
    <source>
        <dbReference type="Proteomes" id="UP000024404"/>
    </source>
</evidence>
<dbReference type="PANTHER" id="PTHR22897">
    <property type="entry name" value="QUIESCIN Q6-RELATED SULFHYDRYL OXIDASE"/>
    <property type="match status" value="1"/>
</dbReference>
<feature type="chain" id="PRO_5035840161" description="Sulfhydryl oxidase" evidence="10">
    <location>
        <begin position="21"/>
        <end position="575"/>
    </location>
</feature>
<organism evidence="13 14">
    <name type="scientific">Onchocerca volvulus</name>
    <dbReference type="NCBI Taxonomy" id="6282"/>
    <lineage>
        <taxon>Eukaryota</taxon>
        <taxon>Metazoa</taxon>
        <taxon>Ecdysozoa</taxon>
        <taxon>Nematoda</taxon>
        <taxon>Chromadorea</taxon>
        <taxon>Rhabditida</taxon>
        <taxon>Spirurina</taxon>
        <taxon>Spiruromorpha</taxon>
        <taxon>Filarioidea</taxon>
        <taxon>Onchocercidae</taxon>
        <taxon>Onchocerca</taxon>
    </lineage>
</organism>
<dbReference type="OMA" id="PERKHCP"/>
<dbReference type="EnsemblMetazoa" id="OVOC3401.1">
    <property type="protein sequence ID" value="OVOC3401.1"/>
    <property type="gene ID" value="WBGene00240210"/>
</dbReference>
<reference evidence="13" key="2">
    <citation type="submission" date="2022-06" db="UniProtKB">
        <authorList>
            <consortium name="EnsemblMetazoa"/>
        </authorList>
    </citation>
    <scope>IDENTIFICATION</scope>
</reference>
<dbReference type="InterPro" id="IPR036249">
    <property type="entry name" value="Thioredoxin-like_sf"/>
</dbReference>
<dbReference type="Gene3D" id="3.40.30.10">
    <property type="entry name" value="Glutaredoxin"/>
    <property type="match status" value="2"/>
</dbReference>
<dbReference type="EMBL" id="CMVM020000093">
    <property type="status" value="NOT_ANNOTATED_CDS"/>
    <property type="molecule type" value="Genomic_DNA"/>
</dbReference>
<keyword evidence="2 8" id="KW-0285">Flavoprotein</keyword>
<evidence type="ECO:0000256" key="1">
    <source>
        <dbReference type="ARBA" id="ARBA00001974"/>
    </source>
</evidence>
<evidence type="ECO:0000313" key="13">
    <source>
        <dbReference type="EnsemblMetazoa" id="OVOC3401.1"/>
    </source>
</evidence>
<sequence>MFRLLSKLLLINIIERFAYGEIAFLGRQPIAINPTLYDSENDSVIQLDVLTFNETIFCEHSSSDDCTAFVVNAKIFYSDWCGHCRKYSQIYKSLARDIQGWSKVVRIAAINCADPINEIICHMNGILYFPQLKYFPHNSSSPQDGKVIQSSLSVADLRDLITQMILNDFYANRPPNWPNFDFLNNIRTYDELWQYVNQSVPLLVIIFEEIGSNVGAELMLDMIKYNNRLIVRRSLTNHSLIDALNIKNFPTMAIFKYQHLKPLYVAELGRILFGELEHYLANKDSENEIVENATQNLSLCERDIVKCRQRFFVSESDMLKAMRYAIFDEVIRSDSLADSNLTAIRDFLDILAKNFPTTTIYYNITDENKKLSNSERAVNFFGKMRDYLDERGLQNIIPMEEYKEKFLNLEEESNYPFPINAKWEHCAGSSPQFRGYTCALWTTFHALTVQAYKNGFNDPKFNPIAPLVAIRNWVSVFFGCQHCRKHFLQMTLQTFPIESQVHRPEDTFMYLWQAHNIVNDRLRGDDTEDPEFPKRQFPAEFLCSVCQYDGDFNNDQVKEFLLVYYSAIKPILSSK</sequence>
<dbReference type="Pfam" id="PF18108">
    <property type="entry name" value="QSOX_Trx1"/>
    <property type="match status" value="1"/>
</dbReference>
<dbReference type="Proteomes" id="UP000024404">
    <property type="component" value="Unassembled WGS sequence"/>
</dbReference>
<dbReference type="AlphaFoldDB" id="A0A8R1TRN0"/>
<accession>A0A8R1TRN0</accession>
<dbReference type="GO" id="GO:0003756">
    <property type="term" value="F:protein disulfide isomerase activity"/>
    <property type="evidence" value="ECO:0007669"/>
    <property type="project" value="TreeGrafter"/>
</dbReference>
<evidence type="ECO:0000256" key="5">
    <source>
        <dbReference type="ARBA" id="ARBA00023002"/>
    </source>
</evidence>
<keyword evidence="6" id="KW-1015">Disulfide bond</keyword>
<comment type="catalytic activity">
    <reaction evidence="8">
        <text>2 R'C(R)SH + O2 = R'C(R)S-S(R)CR' + H2O2</text>
        <dbReference type="Rhea" id="RHEA:17357"/>
        <dbReference type="ChEBI" id="CHEBI:15379"/>
        <dbReference type="ChEBI" id="CHEBI:16240"/>
        <dbReference type="ChEBI" id="CHEBI:16520"/>
        <dbReference type="ChEBI" id="CHEBI:17412"/>
        <dbReference type="EC" id="1.8.3.2"/>
    </reaction>
</comment>
<dbReference type="InterPro" id="IPR017905">
    <property type="entry name" value="ERV/ALR_sulphydryl_oxidase"/>
</dbReference>
<evidence type="ECO:0000256" key="4">
    <source>
        <dbReference type="ARBA" id="ARBA00022827"/>
    </source>
</evidence>
<protein>
    <recommendedName>
        <fullName evidence="8">Sulfhydryl oxidase</fullName>
        <ecNumber evidence="8">1.8.3.2</ecNumber>
    </recommendedName>
</protein>
<comment type="similarity">
    <text evidence="8">Belongs to the quiescin-sulfhydryl oxidase (QSOX) family.</text>
</comment>
<dbReference type="SUPFAM" id="SSF52833">
    <property type="entry name" value="Thioredoxin-like"/>
    <property type="match status" value="1"/>
</dbReference>
<evidence type="ECO:0000256" key="2">
    <source>
        <dbReference type="ARBA" id="ARBA00022630"/>
    </source>
</evidence>
<dbReference type="GO" id="GO:0006457">
    <property type="term" value="P:protein folding"/>
    <property type="evidence" value="ECO:0007669"/>
    <property type="project" value="TreeGrafter"/>
</dbReference>
<dbReference type="Pfam" id="PF00085">
    <property type="entry name" value="Thioredoxin"/>
    <property type="match status" value="1"/>
</dbReference>
<dbReference type="InterPro" id="IPR041269">
    <property type="entry name" value="QSOX_Trx1"/>
</dbReference>
<feature type="coiled-coil region" evidence="9">
    <location>
        <begin position="276"/>
        <end position="310"/>
    </location>
</feature>
<reference evidence="14" key="1">
    <citation type="submission" date="2013-10" db="EMBL/GenBank/DDBJ databases">
        <title>Genome sequencing of Onchocerca volvulus.</title>
        <authorList>
            <person name="Cotton J."/>
            <person name="Tsai J."/>
            <person name="Stanley E."/>
            <person name="Tracey A."/>
            <person name="Holroyd N."/>
            <person name="Lustigman S."/>
            <person name="Berriman M."/>
        </authorList>
    </citation>
    <scope>NUCLEOTIDE SEQUENCE</scope>
</reference>
<dbReference type="PROSITE" id="PS51352">
    <property type="entry name" value="THIOREDOXIN_2"/>
    <property type="match status" value="1"/>
</dbReference>
<keyword evidence="7" id="KW-0325">Glycoprotein</keyword>
<dbReference type="Gene3D" id="1.20.120.1960">
    <property type="entry name" value="QSOX sulfhydryl oxidase domain"/>
    <property type="match status" value="1"/>
</dbReference>
<keyword evidence="5 8" id="KW-0560">Oxidoreductase</keyword>
<dbReference type="InterPro" id="IPR039798">
    <property type="entry name" value="Sulfhydryl_oxidase"/>
</dbReference>
<evidence type="ECO:0000256" key="8">
    <source>
        <dbReference type="RuleBase" id="RU371123"/>
    </source>
</evidence>
<dbReference type="PANTHER" id="PTHR22897:SF8">
    <property type="entry name" value="SULFHYDRYL OXIDASE"/>
    <property type="match status" value="1"/>
</dbReference>
<dbReference type="GO" id="GO:0016971">
    <property type="term" value="F:flavin-dependent sulfhydryl oxidase activity"/>
    <property type="evidence" value="ECO:0007669"/>
    <property type="project" value="InterPro"/>
</dbReference>
<evidence type="ECO:0000256" key="10">
    <source>
        <dbReference type="SAM" id="SignalP"/>
    </source>
</evidence>
<dbReference type="Gene3D" id="1.20.120.310">
    <property type="entry name" value="ERV/ALR sulfhydryl oxidase domain"/>
    <property type="match status" value="1"/>
</dbReference>
<comment type="cofactor">
    <cofactor evidence="1 8">
        <name>FAD</name>
        <dbReference type="ChEBI" id="CHEBI:57692"/>
    </cofactor>
</comment>
<evidence type="ECO:0000259" key="12">
    <source>
        <dbReference type="PROSITE" id="PS51352"/>
    </source>
</evidence>
<dbReference type="FunFam" id="1.20.120.310:FF:000005">
    <property type="entry name" value="Sulfhydryl oxidase"/>
    <property type="match status" value="1"/>
</dbReference>
<keyword evidence="3 10" id="KW-0732">Signal</keyword>
<dbReference type="InterPro" id="IPR036774">
    <property type="entry name" value="ERV/ALR_sulphydryl_oxid_sf"/>
</dbReference>
<feature type="domain" description="Thioredoxin" evidence="12">
    <location>
        <begin position="25"/>
        <end position="201"/>
    </location>
</feature>
<dbReference type="InterPro" id="IPR013766">
    <property type="entry name" value="Thioredoxin_domain"/>
</dbReference>
<feature type="domain" description="ERV/ALR sulfhydryl oxidase" evidence="11">
    <location>
        <begin position="429"/>
        <end position="536"/>
    </location>
</feature>
<dbReference type="GO" id="GO:0005615">
    <property type="term" value="C:extracellular space"/>
    <property type="evidence" value="ECO:0007669"/>
    <property type="project" value="TreeGrafter"/>
</dbReference>
<keyword evidence="4 8" id="KW-0274">FAD</keyword>
<dbReference type="SUPFAM" id="SSF69000">
    <property type="entry name" value="FAD-dependent thiol oxidase"/>
    <property type="match status" value="1"/>
</dbReference>
<keyword evidence="14" id="KW-1185">Reference proteome</keyword>
<keyword evidence="9" id="KW-0175">Coiled coil</keyword>
<dbReference type="PROSITE" id="PS51324">
    <property type="entry name" value="ERV_ALR"/>
    <property type="match status" value="1"/>
</dbReference>
<dbReference type="InterPro" id="IPR042568">
    <property type="entry name" value="QSOX_FAD-bd_sf"/>
</dbReference>
<evidence type="ECO:0000256" key="3">
    <source>
        <dbReference type="ARBA" id="ARBA00022729"/>
    </source>
</evidence>
<name>A0A8R1TRN0_ONCVO</name>
<comment type="function">
    <text evidence="8">Catalyzes the oxidation of sulfhydryl groups in peptide and protein thiols to disulfides with the reduction of oxygen to hydrogen peroxide.</text>
</comment>
<dbReference type="Pfam" id="PF04777">
    <property type="entry name" value="Evr1_Alr"/>
    <property type="match status" value="1"/>
</dbReference>